<keyword evidence="4" id="KW-0157">Chromophore</keyword>
<dbReference type="GO" id="GO:0071949">
    <property type="term" value="F:FAD binding"/>
    <property type="evidence" value="ECO:0007669"/>
    <property type="project" value="TreeGrafter"/>
</dbReference>
<name>A0A8J7PPH7_9BACT</name>
<dbReference type="PANTHER" id="PTHR11455">
    <property type="entry name" value="CRYPTOCHROME"/>
    <property type="match status" value="1"/>
</dbReference>
<comment type="caution">
    <text evidence="6">The sequence shown here is derived from an EMBL/GenBank/DDBJ whole genome shotgun (WGS) entry which is preliminary data.</text>
</comment>
<dbReference type="InterPro" id="IPR014729">
    <property type="entry name" value="Rossmann-like_a/b/a_fold"/>
</dbReference>
<evidence type="ECO:0000256" key="2">
    <source>
        <dbReference type="ARBA" id="ARBA00022827"/>
    </source>
</evidence>
<evidence type="ECO:0000256" key="1">
    <source>
        <dbReference type="ARBA" id="ARBA00022630"/>
    </source>
</evidence>
<reference evidence="6" key="1">
    <citation type="submission" date="2021-02" db="EMBL/GenBank/DDBJ databases">
        <title>Genome-Resolved Metagenomics of a Microbial Community Performing Photosynthetic Biological Nutrient Removal.</title>
        <authorList>
            <person name="Mcdaniel E.A."/>
        </authorList>
    </citation>
    <scope>NUCLEOTIDE SEQUENCE</scope>
    <source>
        <strain evidence="6">UWPOB_OBS1</strain>
    </source>
</reference>
<protein>
    <submittedName>
        <fullName evidence="6">Deoxyribodipyrimidine photo-lyase/cryptochrome family protein</fullName>
    </submittedName>
</protein>
<feature type="binding site" evidence="3">
    <location>
        <position position="244"/>
    </location>
    <ligand>
        <name>FAD</name>
        <dbReference type="ChEBI" id="CHEBI:57692"/>
    </ligand>
</feature>
<keyword evidence="2 3" id="KW-0274">FAD</keyword>
<dbReference type="PANTHER" id="PTHR11455:SF9">
    <property type="entry name" value="CRYPTOCHROME CIRCADIAN CLOCK 5 ISOFORM X1"/>
    <property type="match status" value="1"/>
</dbReference>
<evidence type="ECO:0000256" key="4">
    <source>
        <dbReference type="RuleBase" id="RU004182"/>
    </source>
</evidence>
<accession>A0A8J7PPH7</accession>
<dbReference type="Pfam" id="PF00875">
    <property type="entry name" value="DNA_photolyase"/>
    <property type="match status" value="1"/>
</dbReference>
<feature type="domain" description="Photolyase/cryptochrome alpha/beta" evidence="5">
    <location>
        <begin position="1"/>
        <end position="119"/>
    </location>
</feature>
<comment type="cofactor">
    <cofactor evidence="3">
        <name>FAD</name>
        <dbReference type="ChEBI" id="CHEBI:57692"/>
    </cofactor>
    <text evidence="3">Binds 1 FAD per subunit.</text>
</comment>
<dbReference type="InterPro" id="IPR036134">
    <property type="entry name" value="Crypto/Photolyase_FAD-like_sf"/>
</dbReference>
<dbReference type="GO" id="GO:0003904">
    <property type="term" value="F:deoxyribodipyrimidine photo-lyase activity"/>
    <property type="evidence" value="ECO:0007669"/>
    <property type="project" value="TreeGrafter"/>
</dbReference>
<gene>
    <name evidence="6" type="ORF">J0M35_16260</name>
</gene>
<dbReference type="Pfam" id="PF03441">
    <property type="entry name" value="FAD_binding_7"/>
    <property type="match status" value="1"/>
</dbReference>
<dbReference type="PROSITE" id="PS51645">
    <property type="entry name" value="PHR_CRY_ALPHA_BETA"/>
    <property type="match status" value="1"/>
</dbReference>
<dbReference type="InterPro" id="IPR005101">
    <property type="entry name" value="Cryptochr/Photolyase_FAD-bd"/>
</dbReference>
<evidence type="ECO:0000256" key="3">
    <source>
        <dbReference type="PIRSR" id="PIRSR602081-1"/>
    </source>
</evidence>
<dbReference type="PRINTS" id="PR00147">
    <property type="entry name" value="DNAPHOTLYASE"/>
</dbReference>
<dbReference type="AlphaFoldDB" id="A0A8J7PPH7"/>
<evidence type="ECO:0000259" key="5">
    <source>
        <dbReference type="PROSITE" id="PS51645"/>
    </source>
</evidence>
<dbReference type="Proteomes" id="UP000664277">
    <property type="component" value="Unassembled WGS sequence"/>
</dbReference>
<organism evidence="6 7">
    <name type="scientific">Candidatus Obscuribacter phosphatis</name>
    <dbReference type="NCBI Taxonomy" id="1906157"/>
    <lineage>
        <taxon>Bacteria</taxon>
        <taxon>Bacillati</taxon>
        <taxon>Candidatus Melainabacteria</taxon>
        <taxon>Candidatus Obscuribacterales</taxon>
        <taxon>Candidatus Obscuribacteraceae</taxon>
        <taxon>Candidatus Obscuribacter</taxon>
    </lineage>
</organism>
<evidence type="ECO:0000313" key="7">
    <source>
        <dbReference type="Proteomes" id="UP000664277"/>
    </source>
</evidence>
<dbReference type="InterPro" id="IPR006050">
    <property type="entry name" value="DNA_photolyase_N"/>
</dbReference>
<dbReference type="GO" id="GO:0009416">
    <property type="term" value="P:response to light stimulus"/>
    <property type="evidence" value="ECO:0007669"/>
    <property type="project" value="TreeGrafter"/>
</dbReference>
<keyword evidence="1 3" id="KW-0285">Flavoprotein</keyword>
<dbReference type="Gene3D" id="1.25.40.80">
    <property type="match status" value="1"/>
</dbReference>
<dbReference type="Gene3D" id="1.10.579.10">
    <property type="entry name" value="DNA Cyclobutane Dipyrimidine Photolyase, subunit A, domain 3"/>
    <property type="match status" value="1"/>
</dbReference>
<dbReference type="Gene3D" id="3.40.50.620">
    <property type="entry name" value="HUPs"/>
    <property type="match status" value="1"/>
</dbReference>
<dbReference type="SUPFAM" id="SSF52425">
    <property type="entry name" value="Cryptochrome/photolyase, N-terminal domain"/>
    <property type="match status" value="1"/>
</dbReference>
<feature type="binding site" evidence="3">
    <location>
        <position position="194"/>
    </location>
    <ligand>
        <name>FAD</name>
        <dbReference type="ChEBI" id="CHEBI:57692"/>
    </ligand>
</feature>
<proteinExistence type="inferred from homology"/>
<sequence>MRVDDHAPLALSADDLCLPVYVFEPAVMQAHDFDASHQRFINQSLLELDAALRQRGAQLLLLSGNVPEVFEKLHEAFPFSRIVSHEETGNAITYKRDLALKEWTRRKGVEWLEYAQTGVVRRLKNRDHWAGKWLERMTKPIIEAPPRLVLPPHIGDFSFSLMPHVVSDKVTQPGGESKAKETLASFLSSRGRNYQKEMSSPVTAEASCSRLSPYITWGNISLKRVYQASRQVKRADWQPSMRSFQSRLWWHCHFMQKLEDEPEIEFHNFSRAYDGLREDEFNSVYFQAWCEGMTGYPFVDACMRALHQTSWLNFRMRAMLVSFAAYHLWLHWKPCADFLARHFLDYEPGIHYSQFQMQSGVTGINTVRIYSPAKQATEQDPQGHFIRQYVPELANLPAQYLARPELTPPLVQQLYGVRIGVDYPEPIVDEKVALNRAKERIFTVRKTAFAMAEADRVQAKHGSRRT</sequence>
<dbReference type="GO" id="GO:0003677">
    <property type="term" value="F:DNA binding"/>
    <property type="evidence" value="ECO:0007669"/>
    <property type="project" value="TreeGrafter"/>
</dbReference>
<dbReference type="InterPro" id="IPR036155">
    <property type="entry name" value="Crypto/Photolyase_N_sf"/>
</dbReference>
<dbReference type="InterPro" id="IPR002081">
    <property type="entry name" value="Cryptochrome/DNA_photolyase_1"/>
</dbReference>
<dbReference type="EMBL" id="JAFLCK010000027">
    <property type="protein sequence ID" value="MBN8661922.1"/>
    <property type="molecule type" value="Genomic_DNA"/>
</dbReference>
<dbReference type="SUPFAM" id="SSF48173">
    <property type="entry name" value="Cryptochrome/photolyase FAD-binding domain"/>
    <property type="match status" value="1"/>
</dbReference>
<comment type="similarity">
    <text evidence="4">Belongs to the DNA photolyase family.</text>
</comment>
<evidence type="ECO:0000313" key="6">
    <source>
        <dbReference type="EMBL" id="MBN8661922.1"/>
    </source>
</evidence>